<dbReference type="AlphaFoldDB" id="A0A2W7SC90"/>
<comment type="caution">
    <text evidence="1">The sequence shown here is derived from an EMBL/GenBank/DDBJ whole genome shotgun (WGS) entry which is preliminary data.</text>
</comment>
<protein>
    <submittedName>
        <fullName evidence="1">Uncharacterized protein</fullName>
    </submittedName>
</protein>
<reference evidence="1 2" key="1">
    <citation type="submission" date="2018-06" db="EMBL/GenBank/DDBJ databases">
        <title>Genomic Encyclopedia of Archaeal and Bacterial Type Strains, Phase II (KMG-II): from individual species to whole genera.</title>
        <authorList>
            <person name="Goeker M."/>
        </authorList>
    </citation>
    <scope>NUCLEOTIDE SEQUENCE [LARGE SCALE GENOMIC DNA]</scope>
    <source>
        <strain evidence="1 2">DSM 22686</strain>
    </source>
</reference>
<name>A0A2W7SC90_9BACT</name>
<evidence type="ECO:0000313" key="1">
    <source>
        <dbReference type="EMBL" id="PZX60485.1"/>
    </source>
</evidence>
<dbReference type="EMBL" id="QKZU01000002">
    <property type="protein sequence ID" value="PZX60485.1"/>
    <property type="molecule type" value="Genomic_DNA"/>
</dbReference>
<dbReference type="Proteomes" id="UP000249115">
    <property type="component" value="Unassembled WGS sequence"/>
</dbReference>
<gene>
    <name evidence="1" type="ORF">LV84_00764</name>
</gene>
<organism evidence="1 2">
    <name type="scientific">Algoriphagus ratkowskyi</name>
    <dbReference type="NCBI Taxonomy" id="57028"/>
    <lineage>
        <taxon>Bacteria</taxon>
        <taxon>Pseudomonadati</taxon>
        <taxon>Bacteroidota</taxon>
        <taxon>Cytophagia</taxon>
        <taxon>Cytophagales</taxon>
        <taxon>Cyclobacteriaceae</taxon>
        <taxon>Algoriphagus</taxon>
    </lineage>
</organism>
<proteinExistence type="predicted"/>
<accession>A0A2W7SC90</accession>
<sequence length="53" mass="5931">MRNFIGWLTKIDKTGFVKKAGEKASGLYEWAGDPKGAEKLEAIIEENTQTDED</sequence>
<evidence type="ECO:0000313" key="2">
    <source>
        <dbReference type="Proteomes" id="UP000249115"/>
    </source>
</evidence>